<keyword evidence="2 3" id="KW-0802">TPR repeat</keyword>
<evidence type="ECO:0000313" key="5">
    <source>
        <dbReference type="EMBL" id="CAE0826510.1"/>
    </source>
</evidence>
<feature type="repeat" description="TPR" evidence="3">
    <location>
        <begin position="411"/>
        <end position="444"/>
    </location>
</feature>
<evidence type="ECO:0000256" key="1">
    <source>
        <dbReference type="ARBA" id="ARBA00022737"/>
    </source>
</evidence>
<name>A0A6T2EH09_9EUGL</name>
<dbReference type="EMBL" id="HBJA01109458">
    <property type="protein sequence ID" value="CAE0826511.1"/>
    <property type="molecule type" value="Transcribed_RNA"/>
</dbReference>
<dbReference type="PROSITE" id="PS50005">
    <property type="entry name" value="TPR"/>
    <property type="match status" value="1"/>
</dbReference>
<dbReference type="SUPFAM" id="SSF48452">
    <property type="entry name" value="TPR-like"/>
    <property type="match status" value="1"/>
</dbReference>
<dbReference type="PANTHER" id="PTHR11242">
    <property type="entry name" value="ARYL HYDROCARBON RECEPTOR INTERACTING PROTEIN RELATED"/>
    <property type="match status" value="1"/>
</dbReference>
<dbReference type="PANTHER" id="PTHR11242:SF0">
    <property type="entry name" value="TPR_REGION DOMAIN-CONTAINING PROTEIN"/>
    <property type="match status" value="1"/>
</dbReference>
<feature type="region of interest" description="Disordered" evidence="4">
    <location>
        <begin position="199"/>
        <end position="253"/>
    </location>
</feature>
<gene>
    <name evidence="5" type="ORF">EGYM00163_LOCUS37767</name>
    <name evidence="6" type="ORF">EGYM00163_LOCUS37768</name>
</gene>
<evidence type="ECO:0000313" key="6">
    <source>
        <dbReference type="EMBL" id="CAE0826511.1"/>
    </source>
</evidence>
<reference evidence="6" key="1">
    <citation type="submission" date="2021-01" db="EMBL/GenBank/DDBJ databases">
        <authorList>
            <person name="Corre E."/>
            <person name="Pelletier E."/>
            <person name="Niang G."/>
            <person name="Scheremetjew M."/>
            <person name="Finn R."/>
            <person name="Kale V."/>
            <person name="Holt S."/>
            <person name="Cochrane G."/>
            <person name="Meng A."/>
            <person name="Brown T."/>
            <person name="Cohen L."/>
        </authorList>
    </citation>
    <scope>NUCLEOTIDE SEQUENCE</scope>
    <source>
        <strain evidence="6">CCMP1594</strain>
    </source>
</reference>
<evidence type="ECO:0000256" key="2">
    <source>
        <dbReference type="ARBA" id="ARBA00022803"/>
    </source>
</evidence>
<dbReference type="Pfam" id="PF07719">
    <property type="entry name" value="TPR_2"/>
    <property type="match status" value="1"/>
</dbReference>
<protein>
    <submittedName>
        <fullName evidence="6">Uncharacterized protein</fullName>
    </submittedName>
</protein>
<dbReference type="InterPro" id="IPR039663">
    <property type="entry name" value="AIP/AIPL1/TTC9"/>
</dbReference>
<dbReference type="SMART" id="SM00028">
    <property type="entry name" value="TPR"/>
    <property type="match status" value="3"/>
</dbReference>
<organism evidence="6">
    <name type="scientific">Eutreptiella gymnastica</name>
    <dbReference type="NCBI Taxonomy" id="73025"/>
    <lineage>
        <taxon>Eukaryota</taxon>
        <taxon>Discoba</taxon>
        <taxon>Euglenozoa</taxon>
        <taxon>Euglenida</taxon>
        <taxon>Spirocuta</taxon>
        <taxon>Euglenophyceae</taxon>
        <taxon>Eutreptiales</taxon>
        <taxon>Eutreptiaceae</taxon>
        <taxon>Eutreptiella</taxon>
    </lineage>
</organism>
<dbReference type="AlphaFoldDB" id="A0A6T2EH09"/>
<evidence type="ECO:0000256" key="3">
    <source>
        <dbReference type="PROSITE-ProRule" id="PRU00339"/>
    </source>
</evidence>
<dbReference type="InterPro" id="IPR011990">
    <property type="entry name" value="TPR-like_helical_dom_sf"/>
</dbReference>
<dbReference type="InterPro" id="IPR013105">
    <property type="entry name" value="TPR_2"/>
</dbReference>
<dbReference type="Gene3D" id="1.25.40.10">
    <property type="entry name" value="Tetratricopeptide repeat domain"/>
    <property type="match status" value="1"/>
</dbReference>
<dbReference type="EMBL" id="HBJA01109457">
    <property type="protein sequence ID" value="CAE0826510.1"/>
    <property type="molecule type" value="Transcribed_RNA"/>
</dbReference>
<evidence type="ECO:0000256" key="4">
    <source>
        <dbReference type="SAM" id="MobiDB-lite"/>
    </source>
</evidence>
<feature type="compositionally biased region" description="Basic and acidic residues" evidence="4">
    <location>
        <begin position="205"/>
        <end position="226"/>
    </location>
</feature>
<feature type="region of interest" description="Disordered" evidence="4">
    <location>
        <begin position="1"/>
        <end position="33"/>
    </location>
</feature>
<sequence>MADLTKFEQPPECPAADEGLNGSDAPNGNQSCDLEDIDEDEVECPQPKLEAMNQPKSGATLRDAALASAQDVLSTEMRMLNDDQLREIAEIVGASTSGCTAQDLLEPFAHHYTELLLHPRGGCVLDLKDGMDPVHMSTKLSLFWRCAVMLHTMPLAALHNITPKHHNLTAESLPPKDAPEREQREALVSLNLPWFAQVAKTPGQVRDEQERERERKRKEQEKKEQEATASRKATAKPDTEAPQSAGEKRTAAAHTYDKGYQKWEQFDVEKALQEEDESWQESTLHATKTVEKVTKEDAEEAELDADLKSRMGDLQSVYTGKIREAHRLKEQGNLRMAGAQPEAAVQAYLSALDCVENIKENPLISKDLQFTVDQLLLPLYNNMALARLKLRQWDDAVDAASKALQIDECSSKALYRRGQAHSQRGDWEKAEADLESAVALEPADLSVQRALKDVQQRRAS</sequence>
<keyword evidence="1" id="KW-0677">Repeat</keyword>
<dbReference type="InterPro" id="IPR019734">
    <property type="entry name" value="TPR_rpt"/>
</dbReference>
<proteinExistence type="predicted"/>
<accession>A0A6T2EH09</accession>